<keyword evidence="2" id="KW-1185">Reference proteome</keyword>
<reference evidence="2" key="1">
    <citation type="submission" date="2010-08" db="EMBL/GenBank/DDBJ databases">
        <authorList>
            <consortium name="Caenorhabditis japonica Sequencing Consortium"/>
            <person name="Wilson R.K."/>
        </authorList>
    </citation>
    <scope>NUCLEOTIDE SEQUENCE [LARGE SCALE GENOMIC DNA]</scope>
    <source>
        <strain evidence="2">DF5081</strain>
    </source>
</reference>
<reference evidence="1" key="2">
    <citation type="submission" date="2022-06" db="UniProtKB">
        <authorList>
            <consortium name="EnsemblMetazoa"/>
        </authorList>
    </citation>
    <scope>IDENTIFICATION</scope>
    <source>
        <strain evidence="1">DF5081</strain>
    </source>
</reference>
<sequence>MGHITSLKTVCPDGWKQWKRPSGAWCWKVLHADNYDYEKASKLCISQGSVVSGLQSLDESISVFDCMVYFASTVAVTYKNVNWVPGALDDVSCSDQADKTGPRVVRAVLCGKPARNETITTTPGPK</sequence>
<name>A0A8R1HS28_CAEJA</name>
<evidence type="ECO:0000313" key="1">
    <source>
        <dbReference type="EnsemblMetazoa" id="CJA10069.1"/>
    </source>
</evidence>
<evidence type="ECO:0000313" key="2">
    <source>
        <dbReference type="Proteomes" id="UP000005237"/>
    </source>
</evidence>
<organism evidence="1 2">
    <name type="scientific">Caenorhabditis japonica</name>
    <dbReference type="NCBI Taxonomy" id="281687"/>
    <lineage>
        <taxon>Eukaryota</taxon>
        <taxon>Metazoa</taxon>
        <taxon>Ecdysozoa</taxon>
        <taxon>Nematoda</taxon>
        <taxon>Chromadorea</taxon>
        <taxon>Rhabditida</taxon>
        <taxon>Rhabditina</taxon>
        <taxon>Rhabditomorpha</taxon>
        <taxon>Rhabditoidea</taxon>
        <taxon>Rhabditidae</taxon>
        <taxon>Peloderinae</taxon>
        <taxon>Caenorhabditis</taxon>
    </lineage>
</organism>
<dbReference type="PANTHER" id="PTHR23124">
    <property type="entry name" value="C-TYPE LECTIN DOMAIN-CONTAINING PROTEIN-RELATED-RELATED"/>
    <property type="match status" value="1"/>
</dbReference>
<dbReference type="AlphaFoldDB" id="A0A8R1HS28"/>
<evidence type="ECO:0008006" key="3">
    <source>
        <dbReference type="Google" id="ProtNLM"/>
    </source>
</evidence>
<protein>
    <recommendedName>
        <fullName evidence="3">C-type lectin domain-containing protein</fullName>
    </recommendedName>
</protein>
<accession>A0A8R1HS28</accession>
<proteinExistence type="predicted"/>
<dbReference type="Proteomes" id="UP000005237">
    <property type="component" value="Unassembled WGS sequence"/>
</dbReference>
<dbReference type="EnsemblMetazoa" id="CJA10069.1">
    <property type="protein sequence ID" value="CJA10069.1"/>
    <property type="gene ID" value="WBGene00129273"/>
</dbReference>
<dbReference type="SUPFAM" id="SSF56436">
    <property type="entry name" value="C-type lectin-like"/>
    <property type="match status" value="1"/>
</dbReference>
<dbReference type="InterPro" id="IPR016187">
    <property type="entry name" value="CTDL_fold"/>
</dbReference>